<accession>A0ABW0QI19</accession>
<dbReference type="NCBIfam" id="TIGR03016">
    <property type="entry name" value="pepcterm_hypo_1"/>
    <property type="match status" value="1"/>
</dbReference>
<evidence type="ECO:0000313" key="1">
    <source>
        <dbReference type="EMBL" id="MFC5524270.1"/>
    </source>
</evidence>
<dbReference type="RefSeq" id="WP_377316312.1">
    <property type="nucleotide sequence ID" value="NZ_JBHSNF010000001.1"/>
</dbReference>
<keyword evidence="2" id="KW-1185">Reference proteome</keyword>
<sequence length="592" mass="65596">MATSDSLNKFAPTGRTRHVDFIVGVPSAKRYARYPRLCGATSLRGAIPIVHSTLRMRCRLCRLAQSVLGLLIIDMRRRYRHSLPLVLLSSAILTHSWTPASAQDIPPMGPTTPIAAPGQQAGNSMSIGTVRQPTLADPGWVAGVTLGELYTDNLKLSASGKPKQSSWITEIQPFLKAAYSGPRFSGLVDSSLTGYLYSGQSRYDQLTPSLNALGRLTILPQHFFVDSTARYGREVINNQLSAAPGSFYLSNNSANVAMWTLSPYWIQDLGNVGTASLRYSYGRVVYNTRGIPAQDGTLLSGIPDITSNALQFTLASPKYETWGWNLGYSEQRIEPDFGRSRDYAVAKLGGYVQVSNNTRLLIDAGKESNFLPDGTVDKLGASFWDAGFVWATGLNRLQAMVGHRFYGRTYQFSWARTAALLTTTLSYVEQPTDINQQLLEQNPGEVIASPPPGYSGLPSLREHQVYLMKRAMASADYDMPSGKLRVTLYDERRTYLTLNDRREKVANANVDWLFNIGALTTLAPTLGWQRYQFQDGEIRYRNYEELALVHQFNPKNFASLRLRHDSSNVHSASAAAQGYGANMILLQCTHLF</sequence>
<organism evidence="1 2">
    <name type="scientific">Rhodanobacter ginsengisoli</name>
    <dbReference type="NCBI Taxonomy" id="418646"/>
    <lineage>
        <taxon>Bacteria</taxon>
        <taxon>Pseudomonadati</taxon>
        <taxon>Pseudomonadota</taxon>
        <taxon>Gammaproteobacteria</taxon>
        <taxon>Lysobacterales</taxon>
        <taxon>Rhodanobacteraceae</taxon>
        <taxon>Rhodanobacter</taxon>
    </lineage>
</organism>
<reference evidence="2" key="1">
    <citation type="journal article" date="2019" name="Int. J. Syst. Evol. Microbiol.">
        <title>The Global Catalogue of Microorganisms (GCM) 10K type strain sequencing project: providing services to taxonomists for standard genome sequencing and annotation.</title>
        <authorList>
            <consortium name="The Broad Institute Genomics Platform"/>
            <consortium name="The Broad Institute Genome Sequencing Center for Infectious Disease"/>
            <person name="Wu L."/>
            <person name="Ma J."/>
        </authorList>
    </citation>
    <scope>NUCLEOTIDE SEQUENCE [LARGE SCALE GENOMIC DNA]</scope>
    <source>
        <strain evidence="2">CGMCC 1.16619</strain>
    </source>
</reference>
<protein>
    <submittedName>
        <fullName evidence="1">TIGR03016 family PEP-CTERM system-associated outer membrane protein</fullName>
    </submittedName>
</protein>
<dbReference type="EMBL" id="JBHSNF010000001">
    <property type="protein sequence ID" value="MFC5524270.1"/>
    <property type="molecule type" value="Genomic_DNA"/>
</dbReference>
<dbReference type="InterPro" id="IPR017467">
    <property type="entry name" value="CHP03016_PEP-CTERM"/>
</dbReference>
<comment type="caution">
    <text evidence="1">The sequence shown here is derived from an EMBL/GenBank/DDBJ whole genome shotgun (WGS) entry which is preliminary data.</text>
</comment>
<name>A0ABW0QI19_9GAMM</name>
<gene>
    <name evidence="1" type="ORF">ACFPPA_00800</name>
</gene>
<evidence type="ECO:0000313" key="2">
    <source>
        <dbReference type="Proteomes" id="UP001596114"/>
    </source>
</evidence>
<proteinExistence type="predicted"/>
<dbReference type="Proteomes" id="UP001596114">
    <property type="component" value="Unassembled WGS sequence"/>
</dbReference>